<accession>A0A836GU26</accession>
<dbReference type="Gene3D" id="1.10.287.410">
    <property type="match status" value="1"/>
</dbReference>
<keyword evidence="6" id="KW-0325">Glycoprotein</keyword>
<evidence type="ECO:0000256" key="6">
    <source>
        <dbReference type="ARBA" id="ARBA00023180"/>
    </source>
</evidence>
<evidence type="ECO:0000313" key="8">
    <source>
        <dbReference type="EMBL" id="KAG5481336.1"/>
    </source>
</evidence>
<dbReference type="EC" id="3.4.16.-" evidence="7"/>
<comment type="caution">
    <text evidence="8">The sequence shown here is derived from an EMBL/GenBank/DDBJ whole genome shotgun (WGS) entry which is preliminary data.</text>
</comment>
<proteinExistence type="inferred from homology"/>
<dbReference type="InterPro" id="IPR033124">
    <property type="entry name" value="Ser_caboxypep_his_AS"/>
</dbReference>
<sequence>MAGSRSTTALLVAVIVAAMSCTCLRTVCASMPHFGYAPCDNSVLQSSGYIAIPGTNNTLKNYFFWLFAPRHWPSGDNQPPVIMWMTGGPGCSSTMALLTELGPCMMNETSGRLYTNPYGWNDEAYLLFVDQPTGVGYSYGDRANWAHNQSEMAEDMYNFLQGFAQRFTSPSIIGGNDFYIIGESYGGRYVPSLGYRILVGNQRGDGPKINLKGIAIGNGITDPYTQFPYYAETAYNWCREVLGTPCISEGDYEEMLSLLPDCLEKTRECNRGPDDTDVSCSVATALCAEYMWFYYETGRNSYDIRKPCLSEGLCYPMDHTIAFYKNAAVHASLGVSAEANWSTCNFDVSELFYNDHQRNFNFTFPPMLEAGIRVLIYAGDMDYTCNWLGNEAWVKALQWSGTHGFNAAENVEFAVGDRWAGKVRSYANFSFVRVYDAGHMVPMDQPEVSLYLVHRFLHDQSLV</sequence>
<dbReference type="RefSeq" id="XP_067064015.1">
    <property type="nucleotide sequence ID" value="XM_067208952.1"/>
</dbReference>
<dbReference type="InterPro" id="IPR029058">
    <property type="entry name" value="AB_hydrolase_fold"/>
</dbReference>
<dbReference type="PANTHER" id="PTHR11802">
    <property type="entry name" value="SERINE PROTEASE FAMILY S10 SERINE CARBOXYPEPTIDASE"/>
    <property type="match status" value="1"/>
</dbReference>
<dbReference type="GO" id="GO:0004185">
    <property type="term" value="F:serine-type carboxypeptidase activity"/>
    <property type="evidence" value="ECO:0007669"/>
    <property type="project" value="UniProtKB-UniRule"/>
</dbReference>
<organism evidence="8 9">
    <name type="scientific">Leishmania orientalis</name>
    <dbReference type="NCBI Taxonomy" id="2249476"/>
    <lineage>
        <taxon>Eukaryota</taxon>
        <taxon>Discoba</taxon>
        <taxon>Euglenozoa</taxon>
        <taxon>Kinetoplastea</taxon>
        <taxon>Metakinetoplastina</taxon>
        <taxon>Trypanosomatida</taxon>
        <taxon>Trypanosomatidae</taxon>
        <taxon>Leishmaniinae</taxon>
        <taxon>Leishmania</taxon>
    </lineage>
</organism>
<dbReference type="PROSITE" id="PS00131">
    <property type="entry name" value="CARBOXYPEPT_SER_SER"/>
    <property type="match status" value="1"/>
</dbReference>
<dbReference type="PROSITE" id="PS51257">
    <property type="entry name" value="PROKAR_LIPOPROTEIN"/>
    <property type="match status" value="1"/>
</dbReference>
<evidence type="ECO:0000256" key="1">
    <source>
        <dbReference type="ARBA" id="ARBA00009431"/>
    </source>
</evidence>
<dbReference type="PANTHER" id="PTHR11802:SF113">
    <property type="entry name" value="SERINE CARBOXYPEPTIDASE CTSA-4.1"/>
    <property type="match status" value="1"/>
</dbReference>
<dbReference type="InterPro" id="IPR018202">
    <property type="entry name" value="Ser_caboxypep_ser_AS"/>
</dbReference>
<protein>
    <recommendedName>
        <fullName evidence="7">Carboxypeptidase</fullName>
        <ecNumber evidence="7">3.4.16.-</ecNumber>
    </recommendedName>
</protein>
<evidence type="ECO:0000256" key="3">
    <source>
        <dbReference type="ARBA" id="ARBA00022670"/>
    </source>
</evidence>
<comment type="similarity">
    <text evidence="1 7">Belongs to the peptidase S10 family.</text>
</comment>
<dbReference type="PROSITE" id="PS00560">
    <property type="entry name" value="CARBOXYPEPT_SER_HIS"/>
    <property type="match status" value="1"/>
</dbReference>
<keyword evidence="4 7" id="KW-0732">Signal</keyword>
<evidence type="ECO:0000256" key="5">
    <source>
        <dbReference type="ARBA" id="ARBA00022801"/>
    </source>
</evidence>
<keyword evidence="2 7" id="KW-0121">Carboxypeptidase</keyword>
<dbReference type="EMBL" id="JAFHLR010000018">
    <property type="protein sequence ID" value="KAG5481336.1"/>
    <property type="molecule type" value="Genomic_DNA"/>
</dbReference>
<dbReference type="InterPro" id="IPR001563">
    <property type="entry name" value="Peptidase_S10"/>
</dbReference>
<dbReference type="Gene3D" id="3.40.50.1820">
    <property type="entry name" value="alpha/beta hydrolase"/>
    <property type="match status" value="1"/>
</dbReference>
<keyword evidence="9" id="KW-1185">Reference proteome</keyword>
<keyword evidence="5 7" id="KW-0378">Hydrolase</keyword>
<dbReference type="KEGG" id="loi:92362886"/>
<evidence type="ECO:0000256" key="4">
    <source>
        <dbReference type="ARBA" id="ARBA00022729"/>
    </source>
</evidence>
<keyword evidence="3 7" id="KW-0645">Protease</keyword>
<dbReference type="SUPFAM" id="SSF53474">
    <property type="entry name" value="alpha/beta-Hydrolases"/>
    <property type="match status" value="1"/>
</dbReference>
<dbReference type="GO" id="GO:0006508">
    <property type="term" value="P:proteolysis"/>
    <property type="evidence" value="ECO:0007669"/>
    <property type="project" value="UniProtKB-KW"/>
</dbReference>
<feature type="signal peptide" evidence="7">
    <location>
        <begin position="1"/>
        <end position="29"/>
    </location>
</feature>
<dbReference type="SMR" id="A0A836GU26"/>
<dbReference type="GeneID" id="92362886"/>
<evidence type="ECO:0000256" key="2">
    <source>
        <dbReference type="ARBA" id="ARBA00022645"/>
    </source>
</evidence>
<evidence type="ECO:0000313" key="9">
    <source>
        <dbReference type="Proteomes" id="UP000674143"/>
    </source>
</evidence>
<gene>
    <name evidence="8" type="ORF">LSCM4_07047</name>
</gene>
<feature type="chain" id="PRO_5033113094" description="Carboxypeptidase" evidence="7">
    <location>
        <begin position="30"/>
        <end position="463"/>
    </location>
</feature>
<dbReference type="Pfam" id="PF00450">
    <property type="entry name" value="Peptidase_S10"/>
    <property type="match status" value="1"/>
</dbReference>
<reference evidence="9" key="1">
    <citation type="journal article" date="2021" name="Microbiol. Resour. Announc.">
        <title>LGAAP: Leishmaniinae Genome Assembly and Annotation Pipeline.</title>
        <authorList>
            <person name="Almutairi H."/>
            <person name="Urbaniak M.D."/>
            <person name="Bates M.D."/>
            <person name="Jariyapan N."/>
            <person name="Kwakye-Nuako G."/>
            <person name="Thomaz-Soccol V."/>
            <person name="Al-Salem W.S."/>
            <person name="Dillon R.J."/>
            <person name="Bates P.A."/>
            <person name="Gatherer D."/>
        </authorList>
    </citation>
    <scope>NUCLEOTIDE SEQUENCE [LARGE SCALE GENOMIC DNA]</scope>
</reference>
<evidence type="ECO:0000256" key="7">
    <source>
        <dbReference type="RuleBase" id="RU361156"/>
    </source>
</evidence>
<name>A0A836GU26_9TRYP</name>
<reference evidence="9" key="2">
    <citation type="journal article" date="2021" name="Sci. Data">
        <title>Chromosome-scale genome sequencing, assembly and annotation of six genomes from subfamily Leishmaniinae.</title>
        <authorList>
            <person name="Almutairi H."/>
            <person name="Urbaniak M.D."/>
            <person name="Bates M.D."/>
            <person name="Jariyapan N."/>
            <person name="Kwakye-Nuako G."/>
            <person name="Thomaz Soccol V."/>
            <person name="Al-Salem W.S."/>
            <person name="Dillon R.J."/>
            <person name="Bates P.A."/>
            <person name="Gatherer D."/>
        </authorList>
    </citation>
    <scope>NUCLEOTIDE SEQUENCE [LARGE SCALE GENOMIC DNA]</scope>
</reference>
<dbReference type="Proteomes" id="UP000674143">
    <property type="component" value="Unassembled WGS sequence"/>
</dbReference>
<dbReference type="AlphaFoldDB" id="A0A836GU26"/>
<dbReference type="PRINTS" id="PR00724">
    <property type="entry name" value="CRBOXYPTASEC"/>
</dbReference>